<proteinExistence type="inferred from homology"/>
<dbReference type="HAMAP" id="MF_02056">
    <property type="entry name" value="MetZ"/>
    <property type="match status" value="1"/>
</dbReference>
<comment type="pathway">
    <text evidence="3">Amino-acid biosynthesis; L-methionine biosynthesis via de novo pathway; L-homocysteine from O-succinyl-L-homoserine: step 1/1.</text>
</comment>
<dbReference type="CDD" id="cd00614">
    <property type="entry name" value="CGS_like"/>
    <property type="match status" value="1"/>
</dbReference>
<dbReference type="InterPro" id="IPR006234">
    <property type="entry name" value="O-succ-hSer_sulfhydrylase"/>
</dbReference>
<keyword evidence="2 3" id="KW-0663">Pyridoxal phosphate</keyword>
<dbReference type="NCBIfam" id="TIGR01325">
    <property type="entry name" value="O_suc_HS_sulf"/>
    <property type="match status" value="1"/>
</dbReference>
<evidence type="ECO:0000256" key="3">
    <source>
        <dbReference type="HAMAP-Rule" id="MF_02056"/>
    </source>
</evidence>
<comment type="function">
    <text evidence="3">Catalyzes the formation of L-homocysteine from O-succinyl-L-homoserine (OSHS) and hydrogen sulfide.</text>
</comment>
<name>A0ABU0VVR2_9RHOB</name>
<comment type="similarity">
    <text evidence="3">Belongs to the trans-sulfuration enzymes family. MetZ subfamily.</text>
</comment>
<dbReference type="EC" id="2.5.1.-" evidence="3"/>
<comment type="caution">
    <text evidence="5">The sequence shown here is derived from an EMBL/GenBank/DDBJ whole genome shotgun (WGS) entry which is preliminary data.</text>
</comment>
<evidence type="ECO:0000313" key="6">
    <source>
        <dbReference type="Proteomes" id="UP001239680"/>
    </source>
</evidence>
<evidence type="ECO:0000256" key="4">
    <source>
        <dbReference type="RuleBase" id="RU362118"/>
    </source>
</evidence>
<dbReference type="PANTHER" id="PTHR11808">
    <property type="entry name" value="TRANS-SULFURATION ENZYME FAMILY MEMBER"/>
    <property type="match status" value="1"/>
</dbReference>
<evidence type="ECO:0000256" key="2">
    <source>
        <dbReference type="ARBA" id="ARBA00022898"/>
    </source>
</evidence>
<dbReference type="Pfam" id="PF01053">
    <property type="entry name" value="Cys_Met_Meta_PP"/>
    <property type="match status" value="1"/>
</dbReference>
<dbReference type="PIRSF" id="PIRSF001434">
    <property type="entry name" value="CGS"/>
    <property type="match status" value="1"/>
</dbReference>
<gene>
    <name evidence="3 5" type="primary">metZ</name>
    <name evidence="5" type="ORF">Q9295_05630</name>
</gene>
<sequence>MTKGWKTRTKLVHQGIRRSQYGEMAEAIFLTQGFAYPDAESAEARFVQAGADEFIYARYGNPTTRMFEERIAGLEGTEDAFATASGMAAVNGALVSGLKAGDHVVSARALFGSCLYILEDVLGRFGVNVTFVDGEDLEQWKAAVKPETKLVFFESMSNPTLQLVDIKSVAEIAHAVGALVVVDNVFATPIFSRAVEQGADVVIYSTTKHIDGQGRALGGVICGTREHIRKVVEPYMKHTGGSMSPMTAWMHLHGLATLDLRCRAMADGALKIAKALESHDKISKVIYPGLESHPQHALAMEQLGVGGTLVAFEVKGGKDAAFRFLNALEIACISNNLGDAKTIATHPATTTHQRLPQDQKDALGISPGLIRFSVGIEDADDLVADLMQALEEV</sequence>
<comment type="cofactor">
    <cofactor evidence="1 3 4">
        <name>pyridoxal 5'-phosphate</name>
        <dbReference type="ChEBI" id="CHEBI:597326"/>
    </cofactor>
</comment>
<organism evidence="5 6">
    <name type="scientific">Pseudogemmobacter lacusdianii</name>
    <dbReference type="NCBI Taxonomy" id="3069608"/>
    <lineage>
        <taxon>Bacteria</taxon>
        <taxon>Pseudomonadati</taxon>
        <taxon>Pseudomonadota</taxon>
        <taxon>Alphaproteobacteria</taxon>
        <taxon>Rhodobacterales</taxon>
        <taxon>Paracoccaceae</taxon>
        <taxon>Pseudogemmobacter</taxon>
    </lineage>
</organism>
<dbReference type="InterPro" id="IPR015421">
    <property type="entry name" value="PyrdxlP-dep_Trfase_major"/>
</dbReference>
<dbReference type="InterPro" id="IPR015424">
    <property type="entry name" value="PyrdxlP-dep_Trfase"/>
</dbReference>
<evidence type="ECO:0000313" key="5">
    <source>
        <dbReference type="EMBL" id="MDQ2065842.1"/>
    </source>
</evidence>
<feature type="modified residue" description="N6-(pyridoxal phosphate)lysine" evidence="3">
    <location>
        <position position="208"/>
    </location>
</feature>
<dbReference type="PANTHER" id="PTHR11808:SF80">
    <property type="entry name" value="CYSTATHIONINE GAMMA-LYASE"/>
    <property type="match status" value="1"/>
</dbReference>
<dbReference type="RefSeq" id="WP_306679528.1">
    <property type="nucleotide sequence ID" value="NZ_JAVDBT010000004.1"/>
</dbReference>
<dbReference type="Proteomes" id="UP001239680">
    <property type="component" value="Unassembled WGS sequence"/>
</dbReference>
<keyword evidence="3" id="KW-0808">Transferase</keyword>
<reference evidence="5 6" key="1">
    <citation type="submission" date="2023-08" db="EMBL/GenBank/DDBJ databases">
        <title>Characterization of two Paracoccaceae strains isolated from Phycosphere and proposal of Xinfangfangia lacusdiani sp. nov.</title>
        <authorList>
            <person name="Deng Y."/>
            <person name="Zhang Y.Q."/>
        </authorList>
    </citation>
    <scope>NUCLEOTIDE SEQUENCE [LARGE SCALE GENOMIC DNA]</scope>
    <source>
        <strain evidence="5 6">CPCC 101601</strain>
    </source>
</reference>
<protein>
    <recommendedName>
        <fullName evidence="3">O-succinylhomoserine sulfhydrylase</fullName>
        <shortName evidence="3">OSH sulfhydrylase</shortName>
        <shortName evidence="3">OSHS sulfhydrylase</shortName>
        <ecNumber evidence="3">2.5.1.-</ecNumber>
    </recommendedName>
</protein>
<dbReference type="InterPro" id="IPR015422">
    <property type="entry name" value="PyrdxlP-dep_Trfase_small"/>
</dbReference>
<keyword evidence="3" id="KW-0028">Amino-acid biosynthesis</keyword>
<accession>A0ABU0VVR2</accession>
<dbReference type="InterPro" id="IPR000277">
    <property type="entry name" value="Cys/Met-Metab_PyrdxlP-dep_enz"/>
</dbReference>
<comment type="subunit">
    <text evidence="3">Homotetramer.</text>
</comment>
<keyword evidence="3" id="KW-0486">Methionine biosynthesis</keyword>
<comment type="catalytic activity">
    <reaction evidence="3">
        <text>O-succinyl-L-homoserine + hydrogen sulfide = L-homocysteine + succinate</text>
        <dbReference type="Rhea" id="RHEA:27826"/>
        <dbReference type="ChEBI" id="CHEBI:29919"/>
        <dbReference type="ChEBI" id="CHEBI:30031"/>
        <dbReference type="ChEBI" id="CHEBI:57661"/>
        <dbReference type="ChEBI" id="CHEBI:58199"/>
    </reaction>
</comment>
<evidence type="ECO:0000256" key="1">
    <source>
        <dbReference type="ARBA" id="ARBA00001933"/>
    </source>
</evidence>
<dbReference type="Gene3D" id="3.90.1150.10">
    <property type="entry name" value="Aspartate Aminotransferase, domain 1"/>
    <property type="match status" value="1"/>
</dbReference>
<dbReference type="Gene3D" id="3.40.640.10">
    <property type="entry name" value="Type I PLP-dependent aspartate aminotransferase-like (Major domain)"/>
    <property type="match status" value="1"/>
</dbReference>
<dbReference type="SUPFAM" id="SSF53383">
    <property type="entry name" value="PLP-dependent transferases"/>
    <property type="match status" value="1"/>
</dbReference>
<keyword evidence="6" id="KW-1185">Reference proteome</keyword>
<dbReference type="EMBL" id="JAVDBT010000004">
    <property type="protein sequence ID" value="MDQ2065842.1"/>
    <property type="molecule type" value="Genomic_DNA"/>
</dbReference>